<organism evidence="2 3">
    <name type="scientific">Rhizobium glycinendophyticum</name>
    <dbReference type="NCBI Taxonomy" id="2589807"/>
    <lineage>
        <taxon>Bacteria</taxon>
        <taxon>Pseudomonadati</taxon>
        <taxon>Pseudomonadota</taxon>
        <taxon>Alphaproteobacteria</taxon>
        <taxon>Hyphomicrobiales</taxon>
        <taxon>Rhizobiaceae</taxon>
        <taxon>Rhizobium/Agrobacterium group</taxon>
        <taxon>Rhizobium</taxon>
    </lineage>
</organism>
<dbReference type="Proteomes" id="UP000316429">
    <property type="component" value="Unassembled WGS sequence"/>
</dbReference>
<reference evidence="2 3" key="1">
    <citation type="submission" date="2019-06" db="EMBL/GenBank/DDBJ databases">
        <title>Rhizobium sp. CL12 isolated from roots of soybean.</title>
        <authorList>
            <person name="Wang C."/>
        </authorList>
    </citation>
    <scope>NUCLEOTIDE SEQUENCE [LARGE SCALE GENOMIC DNA]</scope>
    <source>
        <strain evidence="2 3">CL12</strain>
    </source>
</reference>
<dbReference type="OrthoDB" id="7726273at2"/>
<keyword evidence="1" id="KW-0732">Signal</keyword>
<dbReference type="RefSeq" id="WP_140826648.1">
    <property type="nucleotide sequence ID" value="NZ_VFYP01000001.1"/>
</dbReference>
<dbReference type="AlphaFoldDB" id="A0A504U9R4"/>
<feature type="signal peptide" evidence="1">
    <location>
        <begin position="1"/>
        <end position="29"/>
    </location>
</feature>
<feature type="chain" id="PRO_5021469300" evidence="1">
    <location>
        <begin position="30"/>
        <end position="123"/>
    </location>
</feature>
<comment type="caution">
    <text evidence="2">The sequence shown here is derived from an EMBL/GenBank/DDBJ whole genome shotgun (WGS) entry which is preliminary data.</text>
</comment>
<sequence length="123" mass="13215">MNRIPARAVSALRLLALACSFTLCAEARAEDEAGETESTRSPWQIEKCEVYRKALTEILAHVGRDGVSASFLERNNEYIASGCLAAVDACPQTDKDIEIANGLTIATMNAGAASSFSPFRCRS</sequence>
<evidence type="ECO:0000313" key="3">
    <source>
        <dbReference type="Proteomes" id="UP000316429"/>
    </source>
</evidence>
<gene>
    <name evidence="2" type="ORF">FJQ55_05380</name>
</gene>
<accession>A0A504U9R4</accession>
<keyword evidence="3" id="KW-1185">Reference proteome</keyword>
<protein>
    <submittedName>
        <fullName evidence="2">Uncharacterized protein</fullName>
    </submittedName>
</protein>
<name>A0A504U9R4_9HYPH</name>
<dbReference type="EMBL" id="VFYP01000001">
    <property type="protein sequence ID" value="TPP10297.1"/>
    <property type="molecule type" value="Genomic_DNA"/>
</dbReference>
<proteinExistence type="predicted"/>
<evidence type="ECO:0000256" key="1">
    <source>
        <dbReference type="SAM" id="SignalP"/>
    </source>
</evidence>
<evidence type="ECO:0000313" key="2">
    <source>
        <dbReference type="EMBL" id="TPP10297.1"/>
    </source>
</evidence>